<dbReference type="SUPFAM" id="SSF54427">
    <property type="entry name" value="NTF2-like"/>
    <property type="match status" value="1"/>
</dbReference>
<keyword evidence="3" id="KW-1185">Reference proteome</keyword>
<dbReference type="InterPro" id="IPR037401">
    <property type="entry name" value="SnoaL-like"/>
</dbReference>
<accession>A0AAJ0B8P5</accession>
<organism evidence="2 3">
    <name type="scientific">Echria macrotheca</name>
    <dbReference type="NCBI Taxonomy" id="438768"/>
    <lineage>
        <taxon>Eukaryota</taxon>
        <taxon>Fungi</taxon>
        <taxon>Dikarya</taxon>
        <taxon>Ascomycota</taxon>
        <taxon>Pezizomycotina</taxon>
        <taxon>Sordariomycetes</taxon>
        <taxon>Sordariomycetidae</taxon>
        <taxon>Sordariales</taxon>
        <taxon>Schizotheciaceae</taxon>
        <taxon>Echria</taxon>
    </lineage>
</organism>
<dbReference type="Proteomes" id="UP001239445">
    <property type="component" value="Unassembled WGS sequence"/>
</dbReference>
<sequence length="138" mass="14959">MANSTDSAKAKEHIAMLRYLYADLKRISKISSSDIILHPADRDLCSPPKRPVRGIAAVQAHEEALIEATGGTLVMEVDKITASDDFGTVLGTLRASKPGRGEVEVAFCGVWRFKDGLAVEHWENAANPGKLVEWLVGC</sequence>
<evidence type="ECO:0000259" key="1">
    <source>
        <dbReference type="Pfam" id="PF12680"/>
    </source>
</evidence>
<dbReference type="InterPro" id="IPR032710">
    <property type="entry name" value="NTF2-like_dom_sf"/>
</dbReference>
<proteinExistence type="predicted"/>
<dbReference type="Pfam" id="PF12680">
    <property type="entry name" value="SnoaL_2"/>
    <property type="match status" value="1"/>
</dbReference>
<evidence type="ECO:0000313" key="3">
    <source>
        <dbReference type="Proteomes" id="UP001239445"/>
    </source>
</evidence>
<gene>
    <name evidence="2" type="ORF">QBC47DRAFT_389297</name>
</gene>
<comment type="caution">
    <text evidence="2">The sequence shown here is derived from an EMBL/GenBank/DDBJ whole genome shotgun (WGS) entry which is preliminary data.</text>
</comment>
<dbReference type="Gene3D" id="3.10.450.50">
    <property type="match status" value="1"/>
</dbReference>
<protein>
    <submittedName>
        <fullName evidence="2">Nuclear transport factor 2 family protein</fullName>
    </submittedName>
</protein>
<name>A0AAJ0B8P5_9PEZI</name>
<reference evidence="2" key="1">
    <citation type="submission" date="2023-06" db="EMBL/GenBank/DDBJ databases">
        <title>Genome-scale phylogeny and comparative genomics of the fungal order Sordariales.</title>
        <authorList>
            <consortium name="Lawrence Berkeley National Laboratory"/>
            <person name="Hensen N."/>
            <person name="Bonometti L."/>
            <person name="Westerberg I."/>
            <person name="Brannstrom I.O."/>
            <person name="Guillou S."/>
            <person name="Cros-Aarteil S."/>
            <person name="Calhoun S."/>
            <person name="Haridas S."/>
            <person name="Kuo A."/>
            <person name="Mondo S."/>
            <person name="Pangilinan J."/>
            <person name="Riley R."/>
            <person name="Labutti K."/>
            <person name="Andreopoulos B."/>
            <person name="Lipzen A."/>
            <person name="Chen C."/>
            <person name="Yanf M."/>
            <person name="Daum C."/>
            <person name="Ng V."/>
            <person name="Clum A."/>
            <person name="Steindorff A."/>
            <person name="Ohm R."/>
            <person name="Martin F."/>
            <person name="Silar P."/>
            <person name="Natvig D."/>
            <person name="Lalanne C."/>
            <person name="Gautier V."/>
            <person name="Ament-Velasquez S.L."/>
            <person name="Kruys A."/>
            <person name="Hutchinson M.I."/>
            <person name="Powell A.J."/>
            <person name="Barry K."/>
            <person name="Miller A.N."/>
            <person name="Grigoriev I.V."/>
            <person name="Debuchy R."/>
            <person name="Gladieux P."/>
            <person name="Thoren M.H."/>
            <person name="Johannesson H."/>
        </authorList>
    </citation>
    <scope>NUCLEOTIDE SEQUENCE</scope>
    <source>
        <strain evidence="2">PSN4</strain>
    </source>
</reference>
<feature type="domain" description="SnoaL-like" evidence="1">
    <location>
        <begin position="23"/>
        <end position="121"/>
    </location>
</feature>
<dbReference type="AlphaFoldDB" id="A0AAJ0B8P5"/>
<evidence type="ECO:0000313" key="2">
    <source>
        <dbReference type="EMBL" id="KAK1752809.1"/>
    </source>
</evidence>
<dbReference type="EMBL" id="MU839839">
    <property type="protein sequence ID" value="KAK1752809.1"/>
    <property type="molecule type" value="Genomic_DNA"/>
</dbReference>